<dbReference type="AlphaFoldDB" id="A0A7X2ZDA3"/>
<dbReference type="PRINTS" id="PR00412">
    <property type="entry name" value="EPOXHYDRLASE"/>
</dbReference>
<sequence>MVQKMKLGSSYHNGWVLANGVRTHYSWAGTEGPAVVLCHGGGPGSSGGAGWRFMLPALAEAGFRVYAPDQISMGWTDARPHAWPVLGHQSLVNHVSDFIDALCLDEVYLVGNSQGAYVAAKYTIDHPERVRKCFLIGSATIAMSMGLERPDGGNNAAFQALLHYDYTEEAMRKFLTAIINDPTKVTDELVRARHVAANRPGIRESMQAFQDYQSRMRREPQLWDRFSLKDSLPQLKVPTEFIWGIDDSFAPVEMGHELEKLLPNIPFSYIREAGHQCQTDQPELVNRMVIEFFLQE</sequence>
<accession>A0A7X2ZDA3</accession>
<dbReference type="PRINTS" id="PR00111">
    <property type="entry name" value="ABHYDROLASE"/>
</dbReference>
<reference evidence="2 3" key="1">
    <citation type="submission" date="2019-11" db="EMBL/GenBank/DDBJ databases">
        <title>Draft genome sequences of five Paenibacillus species of dairy origin.</title>
        <authorList>
            <person name="Olajide A.M."/>
            <person name="Chen S."/>
            <person name="Lapointe G."/>
        </authorList>
    </citation>
    <scope>NUCLEOTIDE SEQUENCE [LARGE SCALE GENOMIC DNA]</scope>
    <source>
        <strain evidence="2 3">2CS3</strain>
    </source>
</reference>
<name>A0A7X2ZDA3_9BACL</name>
<organism evidence="2 3">
    <name type="scientific">Paenibacillus validus</name>
    <dbReference type="NCBI Taxonomy" id="44253"/>
    <lineage>
        <taxon>Bacteria</taxon>
        <taxon>Bacillati</taxon>
        <taxon>Bacillota</taxon>
        <taxon>Bacilli</taxon>
        <taxon>Bacillales</taxon>
        <taxon>Paenibacillaceae</taxon>
        <taxon>Paenibacillus</taxon>
    </lineage>
</organism>
<dbReference type="PANTHER" id="PTHR43689:SF8">
    <property type="entry name" value="ALPHA_BETA-HYDROLASES SUPERFAMILY PROTEIN"/>
    <property type="match status" value="1"/>
</dbReference>
<dbReference type="PANTHER" id="PTHR43689">
    <property type="entry name" value="HYDROLASE"/>
    <property type="match status" value="1"/>
</dbReference>
<evidence type="ECO:0000313" key="3">
    <source>
        <dbReference type="Proteomes" id="UP000450917"/>
    </source>
</evidence>
<dbReference type="SUPFAM" id="SSF53474">
    <property type="entry name" value="alpha/beta-Hydrolases"/>
    <property type="match status" value="1"/>
</dbReference>
<dbReference type="GO" id="GO:0016787">
    <property type="term" value="F:hydrolase activity"/>
    <property type="evidence" value="ECO:0007669"/>
    <property type="project" value="UniProtKB-KW"/>
</dbReference>
<dbReference type="InterPro" id="IPR000639">
    <property type="entry name" value="Epox_hydrolase-like"/>
</dbReference>
<proteinExistence type="predicted"/>
<keyword evidence="3" id="KW-1185">Reference proteome</keyword>
<comment type="caution">
    <text evidence="2">The sequence shown here is derived from an EMBL/GenBank/DDBJ whole genome shotgun (WGS) entry which is preliminary data.</text>
</comment>
<evidence type="ECO:0000313" key="2">
    <source>
        <dbReference type="EMBL" id="MUG72737.1"/>
    </source>
</evidence>
<protein>
    <submittedName>
        <fullName evidence="2">Alpha/beta fold hydrolase</fullName>
    </submittedName>
</protein>
<dbReference type="Gene3D" id="3.40.50.1820">
    <property type="entry name" value="alpha/beta hydrolase"/>
    <property type="match status" value="1"/>
</dbReference>
<gene>
    <name evidence="2" type="ORF">GNP93_18905</name>
</gene>
<dbReference type="EMBL" id="WNZX01000017">
    <property type="protein sequence ID" value="MUG72737.1"/>
    <property type="molecule type" value="Genomic_DNA"/>
</dbReference>
<dbReference type="InterPro" id="IPR029058">
    <property type="entry name" value="AB_hydrolase_fold"/>
</dbReference>
<dbReference type="InterPro" id="IPR000073">
    <property type="entry name" value="AB_hydrolase_1"/>
</dbReference>
<dbReference type="Pfam" id="PF00561">
    <property type="entry name" value="Abhydrolase_1"/>
    <property type="match status" value="1"/>
</dbReference>
<feature type="domain" description="AB hydrolase-1" evidence="1">
    <location>
        <begin position="33"/>
        <end position="275"/>
    </location>
</feature>
<dbReference type="Proteomes" id="UP000450917">
    <property type="component" value="Unassembled WGS sequence"/>
</dbReference>
<evidence type="ECO:0000259" key="1">
    <source>
        <dbReference type="Pfam" id="PF00561"/>
    </source>
</evidence>
<keyword evidence="2" id="KW-0378">Hydrolase</keyword>